<sequence>MDDTGKTLAAVLGYLVGRPLKLKEITEALQISRSRYYAQIDEGKLISADNLVRVANNLDINEVELLARFNIVRDEAVLAYADALRSGAMQPPAPAPRRQASTSMAAPTPARTPRRKLGELSVRRGVSGL</sequence>
<evidence type="ECO:0000256" key="1">
    <source>
        <dbReference type="SAM" id="MobiDB-lite"/>
    </source>
</evidence>
<name>A0A6G6XSJ2_9CAUD</name>
<feature type="region of interest" description="Disordered" evidence="1">
    <location>
        <begin position="88"/>
        <end position="129"/>
    </location>
</feature>
<gene>
    <name evidence="2" type="primary">49</name>
    <name evidence="2" type="ORF">SEA_XIMENITA_49</name>
</gene>
<accession>A0A6G6XSJ2</accession>
<evidence type="ECO:0000313" key="3">
    <source>
        <dbReference type="Proteomes" id="UP000502112"/>
    </source>
</evidence>
<dbReference type="KEGG" id="vg:60323055"/>
<dbReference type="RefSeq" id="YP_009951616.1">
    <property type="nucleotide sequence ID" value="NC_051603.1"/>
</dbReference>
<organism evidence="2 3">
    <name type="scientific">Mycobacterium phage Ximenita</name>
    <dbReference type="NCBI Taxonomy" id="2708633"/>
    <lineage>
        <taxon>Viruses</taxon>
        <taxon>Duplodnaviria</taxon>
        <taxon>Heunggongvirae</taxon>
        <taxon>Uroviricota</taxon>
        <taxon>Caudoviricetes</taxon>
        <taxon>Weiservirinae</taxon>
        <taxon>Unicornvirus</taxon>
        <taxon>Unicornvirus ximenita</taxon>
    </lineage>
</organism>
<reference evidence="2 3" key="1">
    <citation type="submission" date="2020-01" db="EMBL/GenBank/DDBJ databases">
        <authorList>
            <person name="Siegel J."/>
            <person name="Joseph G."/>
            <person name="McLean J."/>
            <person name="Kistle A.K."/>
            <person name="Garlena R.A."/>
            <person name="Russell D.A."/>
            <person name="Pope W.H."/>
            <person name="Jacobs-Sera D."/>
            <person name="Hatfull G.F."/>
        </authorList>
    </citation>
    <scope>NUCLEOTIDE SEQUENCE [LARGE SCALE GENOMIC DNA]</scope>
</reference>
<dbReference type="Proteomes" id="UP000502112">
    <property type="component" value="Segment"/>
</dbReference>
<dbReference type="EMBL" id="MN945901">
    <property type="protein sequence ID" value="QIG61558.1"/>
    <property type="molecule type" value="Genomic_DNA"/>
</dbReference>
<evidence type="ECO:0000313" key="2">
    <source>
        <dbReference type="EMBL" id="QIG61558.1"/>
    </source>
</evidence>
<protein>
    <submittedName>
        <fullName evidence="2">Immunity repressor</fullName>
    </submittedName>
</protein>
<dbReference type="GeneID" id="60323055"/>
<keyword evidence="3" id="KW-1185">Reference proteome</keyword>
<proteinExistence type="predicted"/>